<gene>
    <name evidence="1" type="ORF">HID58_084470</name>
</gene>
<dbReference type="EMBL" id="JAGKQM010000019">
    <property type="protein sequence ID" value="KAH0856209.1"/>
    <property type="molecule type" value="Genomic_DNA"/>
</dbReference>
<protein>
    <submittedName>
        <fullName evidence="1">Uncharacterized protein</fullName>
    </submittedName>
</protein>
<accession>A0ABQ7XJU6</accession>
<sequence length="96" mass="10890">MPSYNNYPPVFPRNVSPFPPFGTSNLPSYLYPQENVLNENAILNQGNDNIVEIDDDDDDDVDQPEKGHLRAGEVISTNVMSLDYKPFDQNYCLHIS</sequence>
<proteinExistence type="predicted"/>
<evidence type="ECO:0000313" key="1">
    <source>
        <dbReference type="EMBL" id="KAH0856209.1"/>
    </source>
</evidence>
<organism evidence="1 2">
    <name type="scientific">Brassica napus</name>
    <name type="common">Rape</name>
    <dbReference type="NCBI Taxonomy" id="3708"/>
    <lineage>
        <taxon>Eukaryota</taxon>
        <taxon>Viridiplantae</taxon>
        <taxon>Streptophyta</taxon>
        <taxon>Embryophyta</taxon>
        <taxon>Tracheophyta</taxon>
        <taxon>Spermatophyta</taxon>
        <taxon>Magnoliopsida</taxon>
        <taxon>eudicotyledons</taxon>
        <taxon>Gunneridae</taxon>
        <taxon>Pentapetalae</taxon>
        <taxon>rosids</taxon>
        <taxon>malvids</taxon>
        <taxon>Brassicales</taxon>
        <taxon>Brassicaceae</taxon>
        <taxon>Brassiceae</taxon>
        <taxon>Brassica</taxon>
    </lineage>
</organism>
<dbReference type="Proteomes" id="UP000824890">
    <property type="component" value="Unassembled WGS sequence"/>
</dbReference>
<reference evidence="1 2" key="1">
    <citation type="submission" date="2021-05" db="EMBL/GenBank/DDBJ databases">
        <title>Genome Assembly of Synthetic Allotetraploid Brassica napus Reveals Homoeologous Exchanges between Subgenomes.</title>
        <authorList>
            <person name="Davis J.T."/>
        </authorList>
    </citation>
    <scope>NUCLEOTIDE SEQUENCE [LARGE SCALE GENOMIC DNA]</scope>
    <source>
        <strain evidence="2">cv. Da-Ae</strain>
        <tissue evidence="1">Seedling</tissue>
    </source>
</reference>
<name>A0ABQ7XJU6_BRANA</name>
<keyword evidence="2" id="KW-1185">Reference proteome</keyword>
<comment type="caution">
    <text evidence="1">The sequence shown here is derived from an EMBL/GenBank/DDBJ whole genome shotgun (WGS) entry which is preliminary data.</text>
</comment>
<evidence type="ECO:0000313" key="2">
    <source>
        <dbReference type="Proteomes" id="UP000824890"/>
    </source>
</evidence>